<dbReference type="InterPro" id="IPR036375">
    <property type="entry name" value="Hemopexin-like_dom_sf"/>
</dbReference>
<evidence type="ECO:0000256" key="3">
    <source>
        <dbReference type="ARBA" id="ARBA00022729"/>
    </source>
</evidence>
<dbReference type="PROSITE" id="PS51642">
    <property type="entry name" value="HEMOPEXIN_2"/>
    <property type="match status" value="1"/>
</dbReference>
<evidence type="ECO:0000256" key="1">
    <source>
        <dbReference type="ARBA" id="ARBA00004613"/>
    </source>
</evidence>
<dbReference type="PANTHER" id="PTHR22917">
    <property type="entry name" value="HEMOPEXIN DOMAIN-CONTAINING PROTEIN"/>
    <property type="match status" value="1"/>
</dbReference>
<comment type="subcellular location">
    <subcellularLocation>
        <location evidence="1">Secreted</location>
    </subcellularLocation>
</comment>
<feature type="region of interest" description="Disordered" evidence="7">
    <location>
        <begin position="245"/>
        <end position="264"/>
    </location>
</feature>
<feature type="region of interest" description="Disordered" evidence="7">
    <location>
        <begin position="159"/>
        <end position="235"/>
    </location>
</feature>
<feature type="signal peptide" evidence="8">
    <location>
        <begin position="1"/>
        <end position="22"/>
    </location>
</feature>
<evidence type="ECO:0000256" key="7">
    <source>
        <dbReference type="SAM" id="MobiDB-lite"/>
    </source>
</evidence>
<evidence type="ECO:0000313" key="11">
    <source>
        <dbReference type="Proteomes" id="UP000646548"/>
    </source>
</evidence>
<dbReference type="InterPro" id="IPR036024">
    <property type="entry name" value="Somatomedin_B-like_dom_sf"/>
</dbReference>
<dbReference type="SMART" id="SM00201">
    <property type="entry name" value="SO"/>
    <property type="match status" value="2"/>
</dbReference>
<evidence type="ECO:0000259" key="9">
    <source>
        <dbReference type="PROSITE" id="PS50958"/>
    </source>
</evidence>
<dbReference type="Gene3D" id="2.110.10.10">
    <property type="entry name" value="Hemopexin-like domain"/>
    <property type="match status" value="1"/>
</dbReference>
<evidence type="ECO:0000256" key="2">
    <source>
        <dbReference type="ARBA" id="ARBA00022525"/>
    </source>
</evidence>
<evidence type="ECO:0000256" key="8">
    <source>
        <dbReference type="SAM" id="SignalP"/>
    </source>
</evidence>
<dbReference type="PROSITE" id="PS00524">
    <property type="entry name" value="SMB_1"/>
    <property type="match status" value="2"/>
</dbReference>
<sequence length="552" mass="58776">MTMKMMLKLGFLPLILVLTSDAAAPGSCVGRCGEAFTRGQPCTCDFSCMQHNECCPDFEASCTAVRSCQGRCDELFRRGRPCDCDRQCVLFNTCCHDYQPQCGSHHRRHQPVVIKTSRNRKTEMSQETSNSESEESHSVQGRCPQCRGAQRQSSFGLFKPRVVGSSGPASPSSPANHLQHGGGNVPAALLPSPSSPQGTLPHVPAPGPSQPNLSASASGSSTPQKPSGSGGGKLKVQMLLYPGGFHPSGSGQVSGSAGSRPSSLQDMLQTLGLSVVQEAPEASGGDLSSGVDLCGDAFINGLTALNNGTILVFKGDLLWSVEPLSHSVGTPQRITETLGIPSPIDTAFTRTDCNRNTYIIKGDQYWQFDGNMVMKPGFPKPLTSEFPGLTGSISAALAVPATSSSPETVFFFKEGDIMLRFTFPPCSTPSLREEPRNSLKKNFAGRTGALLSGEFNIRVSLKAFPTPVTAALSMHTPQGSDRYQHFIFSGPLFFKVHITGDLPAVAKPDPIETLTPLLLRPAAMATNPASTAGQSLNSPHPVNSIRFWLHCP</sequence>
<reference evidence="10" key="1">
    <citation type="journal article" name="BMC Genomics">
        <title>Long-read sequencing and de novo genome assembly of marine medaka (Oryzias melastigma).</title>
        <authorList>
            <person name="Liang P."/>
            <person name="Saqib H.S.A."/>
            <person name="Ni X."/>
            <person name="Shen Y."/>
        </authorList>
    </citation>
    <scope>NUCLEOTIDE SEQUENCE</scope>
    <source>
        <strain evidence="10">Bigg-433</strain>
    </source>
</reference>
<dbReference type="InterPro" id="IPR051298">
    <property type="entry name" value="Heme_transport/Cell_adhesion"/>
</dbReference>
<dbReference type="Gene3D" id="4.10.410.20">
    <property type="match status" value="2"/>
</dbReference>
<dbReference type="PRINTS" id="PR00022">
    <property type="entry name" value="SOMATOMEDINB"/>
</dbReference>
<feature type="compositionally biased region" description="Low complexity" evidence="7">
    <location>
        <begin position="164"/>
        <end position="175"/>
    </location>
</feature>
<feature type="region of interest" description="Disordered" evidence="7">
    <location>
        <begin position="109"/>
        <end position="143"/>
    </location>
</feature>
<dbReference type="SUPFAM" id="SSF90188">
    <property type="entry name" value="Somatomedin B domain"/>
    <property type="match status" value="2"/>
</dbReference>
<feature type="compositionally biased region" description="Polar residues" evidence="7">
    <location>
        <begin position="210"/>
        <end position="227"/>
    </location>
</feature>
<organism evidence="10 11">
    <name type="scientific">Oryzias melastigma</name>
    <name type="common">Marine medaka</name>
    <dbReference type="NCBI Taxonomy" id="30732"/>
    <lineage>
        <taxon>Eukaryota</taxon>
        <taxon>Metazoa</taxon>
        <taxon>Chordata</taxon>
        <taxon>Craniata</taxon>
        <taxon>Vertebrata</taxon>
        <taxon>Euteleostomi</taxon>
        <taxon>Actinopterygii</taxon>
        <taxon>Neopterygii</taxon>
        <taxon>Teleostei</taxon>
        <taxon>Neoteleostei</taxon>
        <taxon>Acanthomorphata</taxon>
        <taxon>Ovalentaria</taxon>
        <taxon>Atherinomorphae</taxon>
        <taxon>Beloniformes</taxon>
        <taxon>Adrianichthyidae</taxon>
        <taxon>Oryziinae</taxon>
        <taxon>Oryzias</taxon>
    </lineage>
</organism>
<dbReference type="PANTHER" id="PTHR22917:SF8">
    <property type="entry name" value="PROTEOGLYCAN 4 ISOFORM X1"/>
    <property type="match status" value="1"/>
</dbReference>
<dbReference type="AlphaFoldDB" id="A0A834F7F1"/>
<protein>
    <submittedName>
        <fullName evidence="10">Proteoglycan 4</fullName>
    </submittedName>
</protein>
<dbReference type="GO" id="GO:0005615">
    <property type="term" value="C:extracellular space"/>
    <property type="evidence" value="ECO:0007669"/>
    <property type="project" value="TreeGrafter"/>
</dbReference>
<keyword evidence="5" id="KW-1015">Disulfide bond</keyword>
<evidence type="ECO:0000313" key="10">
    <source>
        <dbReference type="EMBL" id="KAF6727670.1"/>
    </source>
</evidence>
<dbReference type="GO" id="GO:0005044">
    <property type="term" value="F:scavenger receptor activity"/>
    <property type="evidence" value="ECO:0007669"/>
    <property type="project" value="InterPro"/>
</dbReference>
<feature type="repeat" description="Hemopexin" evidence="6">
    <location>
        <begin position="341"/>
        <end position="389"/>
    </location>
</feature>
<comment type="caution">
    <text evidence="10">The sequence shown here is derived from an EMBL/GenBank/DDBJ whole genome shotgun (WGS) entry which is preliminary data.</text>
</comment>
<feature type="compositionally biased region" description="Low complexity" evidence="7">
    <location>
        <begin position="248"/>
        <end position="259"/>
    </location>
</feature>
<evidence type="ECO:0000256" key="4">
    <source>
        <dbReference type="ARBA" id="ARBA00022737"/>
    </source>
</evidence>
<feature type="compositionally biased region" description="Low complexity" evidence="7">
    <location>
        <begin position="186"/>
        <end position="196"/>
    </location>
</feature>
<dbReference type="InterPro" id="IPR018487">
    <property type="entry name" value="Hemopexin-like_repeat"/>
</dbReference>
<feature type="domain" description="SMB" evidence="9">
    <location>
        <begin position="69"/>
        <end position="106"/>
    </location>
</feature>
<dbReference type="Proteomes" id="UP000646548">
    <property type="component" value="Unassembled WGS sequence"/>
</dbReference>
<dbReference type="GO" id="GO:0030247">
    <property type="term" value="F:polysaccharide binding"/>
    <property type="evidence" value="ECO:0007669"/>
    <property type="project" value="InterPro"/>
</dbReference>
<feature type="domain" description="SMB" evidence="9">
    <location>
        <begin position="24"/>
        <end position="68"/>
    </location>
</feature>
<evidence type="ECO:0000256" key="5">
    <source>
        <dbReference type="ARBA" id="ARBA00023157"/>
    </source>
</evidence>
<evidence type="ECO:0000256" key="6">
    <source>
        <dbReference type="PROSITE-ProRule" id="PRU01011"/>
    </source>
</evidence>
<gene>
    <name evidence="10" type="ORF">FQA47_013970</name>
</gene>
<name>A0A834F7F1_ORYME</name>
<dbReference type="InterPro" id="IPR020436">
    <property type="entry name" value="SMB_chordata"/>
</dbReference>
<dbReference type="GO" id="GO:0006955">
    <property type="term" value="P:immune response"/>
    <property type="evidence" value="ECO:0007669"/>
    <property type="project" value="InterPro"/>
</dbReference>
<dbReference type="SMART" id="SM00120">
    <property type="entry name" value="HX"/>
    <property type="match status" value="2"/>
</dbReference>
<dbReference type="Pfam" id="PF00045">
    <property type="entry name" value="Hemopexin"/>
    <property type="match status" value="1"/>
</dbReference>
<keyword evidence="4" id="KW-0677">Repeat</keyword>
<dbReference type="PROSITE" id="PS50958">
    <property type="entry name" value="SMB_2"/>
    <property type="match status" value="2"/>
</dbReference>
<dbReference type="Pfam" id="PF01033">
    <property type="entry name" value="Somatomedin_B"/>
    <property type="match status" value="2"/>
</dbReference>
<keyword evidence="2" id="KW-0964">Secreted</keyword>
<accession>A0A834F7F1</accession>
<dbReference type="SUPFAM" id="SSF50923">
    <property type="entry name" value="Hemopexin-like domain"/>
    <property type="match status" value="1"/>
</dbReference>
<feature type="chain" id="PRO_5032722148" evidence="8">
    <location>
        <begin position="23"/>
        <end position="552"/>
    </location>
</feature>
<dbReference type="EMBL" id="WKFB01000299">
    <property type="protein sequence ID" value="KAF6727670.1"/>
    <property type="molecule type" value="Genomic_DNA"/>
</dbReference>
<keyword evidence="3 8" id="KW-0732">Signal</keyword>
<dbReference type="InterPro" id="IPR001212">
    <property type="entry name" value="Somatomedin_B_dom"/>
</dbReference>
<proteinExistence type="predicted"/>